<feature type="compositionally biased region" description="Basic and acidic residues" evidence="1">
    <location>
        <begin position="16"/>
        <end position="29"/>
    </location>
</feature>
<proteinExistence type="predicted"/>
<evidence type="ECO:0000313" key="2">
    <source>
        <dbReference type="EMBL" id="CAF9929170.1"/>
    </source>
</evidence>
<evidence type="ECO:0000313" key="3">
    <source>
        <dbReference type="Proteomes" id="UP000664534"/>
    </source>
</evidence>
<reference evidence="2" key="1">
    <citation type="submission" date="2021-03" db="EMBL/GenBank/DDBJ databases">
        <authorList>
            <person name="Tagirdzhanova G."/>
        </authorList>
    </citation>
    <scope>NUCLEOTIDE SEQUENCE</scope>
</reference>
<dbReference type="AlphaFoldDB" id="A0A8H3IQ20"/>
<accession>A0A8H3IQ20</accession>
<comment type="caution">
    <text evidence="2">The sequence shown here is derived from an EMBL/GenBank/DDBJ whole genome shotgun (WGS) entry which is preliminary data.</text>
</comment>
<sequence>MTSKDPAESASSRAKRAPECEVHWDKADAAAESGTSTAQPHSQQHDPLPCLHDEPEGGLSKIGRADFRIAKFKDIIAWHERNHPVGVAQCKLSLAEAIAEREALSDTAENSRVGNPERPKMIVLERVKDLQEALASSEFEPERVNIKAAIDAYESGRVGYSKDYTLIWAGQVVDTAATYGDFCVDRAERLDRYAEKYGPHWLWWEDPLDVHPDARLQAKGCQVIPRISHPGGLGHFQIHQKFQKQAGFVMRLPNWGDLKPLAPSEQRAFQTDANGQVNCGEGGPIYDIPSLLDSGASLASLYTSDMSELGIVKKHYSAQGYGSFALTNGSYMKQRIFELYIEVGGNEGNPIIDPLHPIVPTRRVIGGIFPVVEIPKKIKNPFDDENYIVNDRLSGIMPFLSSYVSIVPNSNIILLGENRNDVIGHYKMPPFKVWDFYGSQVSVIDPLFNYIENPILHFQHQTEQITETDYTRSAVQTTKNGETYFVTPTGSGM</sequence>
<gene>
    <name evidence="2" type="ORF">IMSHALPRED_007833</name>
</gene>
<dbReference type="OrthoDB" id="5376010at2759"/>
<feature type="compositionally biased region" description="Polar residues" evidence="1">
    <location>
        <begin position="33"/>
        <end position="42"/>
    </location>
</feature>
<dbReference type="Proteomes" id="UP000664534">
    <property type="component" value="Unassembled WGS sequence"/>
</dbReference>
<organism evidence="2 3">
    <name type="scientific">Imshaugia aleurites</name>
    <dbReference type="NCBI Taxonomy" id="172621"/>
    <lineage>
        <taxon>Eukaryota</taxon>
        <taxon>Fungi</taxon>
        <taxon>Dikarya</taxon>
        <taxon>Ascomycota</taxon>
        <taxon>Pezizomycotina</taxon>
        <taxon>Lecanoromycetes</taxon>
        <taxon>OSLEUM clade</taxon>
        <taxon>Lecanoromycetidae</taxon>
        <taxon>Lecanorales</taxon>
        <taxon>Lecanorineae</taxon>
        <taxon>Parmeliaceae</taxon>
        <taxon>Imshaugia</taxon>
    </lineage>
</organism>
<feature type="region of interest" description="Disordered" evidence="1">
    <location>
        <begin position="1"/>
        <end position="50"/>
    </location>
</feature>
<dbReference type="EMBL" id="CAJPDT010000052">
    <property type="protein sequence ID" value="CAF9929170.1"/>
    <property type="molecule type" value="Genomic_DNA"/>
</dbReference>
<protein>
    <submittedName>
        <fullName evidence="2">Uncharacterized protein</fullName>
    </submittedName>
</protein>
<evidence type="ECO:0000256" key="1">
    <source>
        <dbReference type="SAM" id="MobiDB-lite"/>
    </source>
</evidence>
<name>A0A8H3IQ20_9LECA</name>
<keyword evidence="3" id="KW-1185">Reference proteome</keyword>